<sequence length="44" mass="5087">MGSPQYLVSPLVFLQPRPCLIYPISHHFVKCFKTVSLLKKQKTL</sequence>
<proteinExistence type="predicted"/>
<organism evidence="1">
    <name type="scientific">Anguilla anguilla</name>
    <name type="common">European freshwater eel</name>
    <name type="synonym">Muraena anguilla</name>
    <dbReference type="NCBI Taxonomy" id="7936"/>
    <lineage>
        <taxon>Eukaryota</taxon>
        <taxon>Metazoa</taxon>
        <taxon>Chordata</taxon>
        <taxon>Craniata</taxon>
        <taxon>Vertebrata</taxon>
        <taxon>Euteleostomi</taxon>
        <taxon>Actinopterygii</taxon>
        <taxon>Neopterygii</taxon>
        <taxon>Teleostei</taxon>
        <taxon>Anguilliformes</taxon>
        <taxon>Anguillidae</taxon>
        <taxon>Anguilla</taxon>
    </lineage>
</organism>
<evidence type="ECO:0000313" key="1">
    <source>
        <dbReference type="EMBL" id="JAH00451.1"/>
    </source>
</evidence>
<dbReference type="EMBL" id="GBXM01108126">
    <property type="protein sequence ID" value="JAH00451.1"/>
    <property type="molecule type" value="Transcribed_RNA"/>
</dbReference>
<dbReference type="AlphaFoldDB" id="A0A0E9P742"/>
<reference evidence="1" key="1">
    <citation type="submission" date="2014-11" db="EMBL/GenBank/DDBJ databases">
        <authorList>
            <person name="Amaro Gonzalez C."/>
        </authorList>
    </citation>
    <scope>NUCLEOTIDE SEQUENCE</scope>
</reference>
<protein>
    <submittedName>
        <fullName evidence="1">Uncharacterized protein</fullName>
    </submittedName>
</protein>
<reference evidence="1" key="2">
    <citation type="journal article" date="2015" name="Fish Shellfish Immunol.">
        <title>Early steps in the European eel (Anguilla anguilla)-Vibrio vulnificus interaction in the gills: Role of the RtxA13 toxin.</title>
        <authorList>
            <person name="Callol A."/>
            <person name="Pajuelo D."/>
            <person name="Ebbesson L."/>
            <person name="Teles M."/>
            <person name="MacKenzie S."/>
            <person name="Amaro C."/>
        </authorList>
    </citation>
    <scope>NUCLEOTIDE SEQUENCE</scope>
</reference>
<name>A0A0E9P742_ANGAN</name>
<accession>A0A0E9P742</accession>